<dbReference type="SUPFAM" id="SSF52343">
    <property type="entry name" value="Ferredoxin reductase-like, C-terminal NADP-linked domain"/>
    <property type="match status" value="1"/>
</dbReference>
<dbReference type="InterPro" id="IPR012675">
    <property type="entry name" value="Beta-grasp_dom_sf"/>
</dbReference>
<dbReference type="CDD" id="cd06185">
    <property type="entry name" value="PDR_like"/>
    <property type="match status" value="1"/>
</dbReference>
<dbReference type="CDD" id="cd00207">
    <property type="entry name" value="fer2"/>
    <property type="match status" value="1"/>
</dbReference>
<dbReference type="InterPro" id="IPR050415">
    <property type="entry name" value="MRET"/>
</dbReference>
<dbReference type="Proteomes" id="UP001499882">
    <property type="component" value="Unassembled WGS sequence"/>
</dbReference>
<keyword evidence="5" id="KW-0560">Oxidoreductase</keyword>
<reference evidence="11" key="1">
    <citation type="journal article" date="2019" name="Int. J. Syst. Evol. Microbiol.">
        <title>The Global Catalogue of Microorganisms (GCM) 10K type strain sequencing project: providing services to taxonomists for standard genome sequencing and annotation.</title>
        <authorList>
            <consortium name="The Broad Institute Genomics Platform"/>
            <consortium name="The Broad Institute Genome Sequencing Center for Infectious Disease"/>
            <person name="Wu L."/>
            <person name="Ma J."/>
        </authorList>
    </citation>
    <scope>NUCLEOTIDE SEQUENCE [LARGE SCALE GENOMIC DNA]</scope>
    <source>
        <strain evidence="11">JCM 18532</strain>
    </source>
</reference>
<name>A0ABP8YHR5_9ACTN</name>
<evidence type="ECO:0000256" key="4">
    <source>
        <dbReference type="ARBA" id="ARBA00022723"/>
    </source>
</evidence>
<dbReference type="InterPro" id="IPR036010">
    <property type="entry name" value="2Fe-2S_ferredoxin-like_sf"/>
</dbReference>
<dbReference type="Gene3D" id="3.10.20.30">
    <property type="match status" value="1"/>
</dbReference>
<dbReference type="Gene3D" id="2.40.30.10">
    <property type="entry name" value="Translation factors"/>
    <property type="match status" value="1"/>
</dbReference>
<evidence type="ECO:0000256" key="2">
    <source>
        <dbReference type="ARBA" id="ARBA00022630"/>
    </source>
</evidence>
<dbReference type="PROSITE" id="PS51384">
    <property type="entry name" value="FAD_FR"/>
    <property type="match status" value="1"/>
</dbReference>
<dbReference type="InterPro" id="IPR001041">
    <property type="entry name" value="2Fe-2S_ferredoxin-type"/>
</dbReference>
<keyword evidence="2" id="KW-0285">Flavoprotein</keyword>
<dbReference type="PANTHER" id="PTHR47354">
    <property type="entry name" value="NADH OXIDOREDUCTASE HCR"/>
    <property type="match status" value="1"/>
</dbReference>
<dbReference type="InterPro" id="IPR017938">
    <property type="entry name" value="Riboflavin_synthase-like_b-brl"/>
</dbReference>
<comment type="cofactor">
    <cofactor evidence="1">
        <name>FAD</name>
        <dbReference type="ChEBI" id="CHEBI:57692"/>
    </cofactor>
</comment>
<organism evidence="10 11">
    <name type="scientific">Nocardioides endophyticus</name>
    <dbReference type="NCBI Taxonomy" id="1353775"/>
    <lineage>
        <taxon>Bacteria</taxon>
        <taxon>Bacillati</taxon>
        <taxon>Actinomycetota</taxon>
        <taxon>Actinomycetes</taxon>
        <taxon>Propionibacteriales</taxon>
        <taxon>Nocardioidaceae</taxon>
        <taxon>Nocardioides</taxon>
    </lineage>
</organism>
<evidence type="ECO:0000256" key="1">
    <source>
        <dbReference type="ARBA" id="ARBA00001974"/>
    </source>
</evidence>
<dbReference type="Gene3D" id="3.40.50.80">
    <property type="entry name" value="Nucleotide-binding domain of ferredoxin-NADP reductase (FNR) module"/>
    <property type="match status" value="1"/>
</dbReference>
<evidence type="ECO:0000256" key="7">
    <source>
        <dbReference type="ARBA" id="ARBA00023014"/>
    </source>
</evidence>
<dbReference type="PROSITE" id="PS51085">
    <property type="entry name" value="2FE2S_FER_2"/>
    <property type="match status" value="1"/>
</dbReference>
<evidence type="ECO:0000313" key="10">
    <source>
        <dbReference type="EMBL" id="GAA4728791.1"/>
    </source>
</evidence>
<feature type="domain" description="FAD-binding FR-type" evidence="9">
    <location>
        <begin position="15"/>
        <end position="117"/>
    </location>
</feature>
<dbReference type="EMBL" id="BAABKN010000006">
    <property type="protein sequence ID" value="GAA4728791.1"/>
    <property type="molecule type" value="Genomic_DNA"/>
</dbReference>
<dbReference type="InterPro" id="IPR017927">
    <property type="entry name" value="FAD-bd_FR_type"/>
</dbReference>
<dbReference type="SUPFAM" id="SSF63380">
    <property type="entry name" value="Riboflavin synthase domain-like"/>
    <property type="match status" value="1"/>
</dbReference>
<gene>
    <name evidence="10" type="ORF">GCM10023350_09960</name>
</gene>
<dbReference type="Pfam" id="PF00111">
    <property type="entry name" value="Fer2"/>
    <property type="match status" value="1"/>
</dbReference>
<comment type="caution">
    <text evidence="10">The sequence shown here is derived from an EMBL/GenBank/DDBJ whole genome shotgun (WGS) entry which is preliminary data.</text>
</comment>
<dbReference type="InterPro" id="IPR006058">
    <property type="entry name" value="2Fe2S_fd_BS"/>
</dbReference>
<evidence type="ECO:0000259" key="9">
    <source>
        <dbReference type="PROSITE" id="PS51384"/>
    </source>
</evidence>
<dbReference type="RefSeq" id="WP_345525508.1">
    <property type="nucleotide sequence ID" value="NZ_BAABKN010000006.1"/>
</dbReference>
<keyword evidence="6" id="KW-0408">Iron</keyword>
<dbReference type="SUPFAM" id="SSF54292">
    <property type="entry name" value="2Fe-2S ferredoxin-like"/>
    <property type="match status" value="1"/>
</dbReference>
<evidence type="ECO:0000259" key="8">
    <source>
        <dbReference type="PROSITE" id="PS51085"/>
    </source>
</evidence>
<dbReference type="PANTHER" id="PTHR47354:SF1">
    <property type="entry name" value="CARNITINE MONOOXYGENASE REDUCTASE SUBUNIT"/>
    <property type="match status" value="1"/>
</dbReference>
<evidence type="ECO:0000256" key="6">
    <source>
        <dbReference type="ARBA" id="ARBA00023004"/>
    </source>
</evidence>
<feature type="domain" description="2Fe-2S ferredoxin-type" evidence="8">
    <location>
        <begin position="242"/>
        <end position="329"/>
    </location>
</feature>
<keyword evidence="11" id="KW-1185">Reference proteome</keyword>
<proteinExistence type="predicted"/>
<dbReference type="PROSITE" id="PS00197">
    <property type="entry name" value="2FE2S_FER_1"/>
    <property type="match status" value="1"/>
</dbReference>
<sequence>MTEVAVVPKDNILREETIEVEVTRKVQASLDIATLTLKATSGADLPAWEPGAHVDVLLPDGMVRQYSLCGSTSGLSRYRIGVLRDPASRGGSAYLHEGLREGDRLQLRGPRNHFELLPAQRYVFAAGGIGVTPLVPMARAALAAGADFEFIYCARSREVMAFADELEDALGGRLTVNADDESGLFDLAGYFADVRPDTLVYTCGPGPFIDAVVGATKDWPSGTVHFERFEPLDFDAATNTSFEVELASSGAVLTVPADRSILSVLGENGARVLSSCTEGTCGTCEVGVLRGGETIEHRDAVLSPEERESGEMMMVCVSRCTGGRLLLDL</sequence>
<keyword evidence="4" id="KW-0479">Metal-binding</keyword>
<accession>A0ABP8YHR5</accession>
<evidence type="ECO:0000256" key="3">
    <source>
        <dbReference type="ARBA" id="ARBA00022714"/>
    </source>
</evidence>
<keyword evidence="7" id="KW-0411">Iron-sulfur</keyword>
<dbReference type="PRINTS" id="PR00409">
    <property type="entry name" value="PHDIOXRDTASE"/>
</dbReference>
<evidence type="ECO:0000313" key="11">
    <source>
        <dbReference type="Proteomes" id="UP001499882"/>
    </source>
</evidence>
<keyword evidence="3" id="KW-0001">2Fe-2S</keyword>
<protein>
    <submittedName>
        <fullName evidence="10">PDR/VanB family oxidoreductase</fullName>
    </submittedName>
</protein>
<dbReference type="InterPro" id="IPR039261">
    <property type="entry name" value="FNR_nucleotide-bd"/>
</dbReference>
<evidence type="ECO:0000256" key="5">
    <source>
        <dbReference type="ARBA" id="ARBA00023002"/>
    </source>
</evidence>